<accession>A0A1H4JEJ8</accession>
<dbReference type="Proteomes" id="UP000183407">
    <property type="component" value="Unassembled WGS sequence"/>
</dbReference>
<feature type="compositionally biased region" description="Basic residues" evidence="1">
    <location>
        <begin position="14"/>
        <end position="25"/>
    </location>
</feature>
<evidence type="ECO:0000256" key="1">
    <source>
        <dbReference type="SAM" id="MobiDB-lite"/>
    </source>
</evidence>
<dbReference type="AlphaFoldDB" id="A0A1H4JEJ8"/>
<organism evidence="2 3">
    <name type="scientific">Rhodococcus jostii</name>
    <dbReference type="NCBI Taxonomy" id="132919"/>
    <lineage>
        <taxon>Bacteria</taxon>
        <taxon>Bacillati</taxon>
        <taxon>Actinomycetota</taxon>
        <taxon>Actinomycetes</taxon>
        <taxon>Mycobacteriales</taxon>
        <taxon>Nocardiaceae</taxon>
        <taxon>Rhodococcus</taxon>
    </lineage>
</organism>
<evidence type="ECO:0000313" key="3">
    <source>
        <dbReference type="Proteomes" id="UP000183407"/>
    </source>
</evidence>
<proteinExistence type="predicted"/>
<dbReference type="RefSeq" id="WP_073366634.1">
    <property type="nucleotide sequence ID" value="NZ_FNTL01000003.1"/>
</dbReference>
<name>A0A1H4JEJ8_RHOJO</name>
<dbReference type="OrthoDB" id="4460277at2"/>
<protein>
    <submittedName>
        <fullName evidence="2">Uncharacterized protein</fullName>
    </submittedName>
</protein>
<reference evidence="3" key="1">
    <citation type="submission" date="2016-10" db="EMBL/GenBank/DDBJ databases">
        <authorList>
            <person name="Varghese N."/>
        </authorList>
    </citation>
    <scope>NUCLEOTIDE SEQUENCE [LARGE SCALE GENOMIC DNA]</scope>
    <source>
        <strain evidence="3">DSM 44719</strain>
    </source>
</reference>
<sequence length="187" mass="21251">MGRSKKATQATQAAKKRRNKAKRQTRGTNPIANASFPDSRAMVLSNPFDATAQRALIELAPELTVEEYHTLRDTGDNPKPDEYDLVDLTLTRILDDRREWESYEDGTWDHIPNRDHVATAWGEFAQPLHIAVSFTAADGPRWEVHYPSPDEDFRTPAETYTSRDALLAELDRLEHLGHQPINTRSTT</sequence>
<gene>
    <name evidence="2" type="ORF">SAMN04490220_0845</name>
</gene>
<evidence type="ECO:0000313" key="2">
    <source>
        <dbReference type="EMBL" id="SEB44641.1"/>
    </source>
</evidence>
<feature type="region of interest" description="Disordered" evidence="1">
    <location>
        <begin position="1"/>
        <end position="38"/>
    </location>
</feature>
<dbReference type="EMBL" id="FNTL01000003">
    <property type="protein sequence ID" value="SEB44641.1"/>
    <property type="molecule type" value="Genomic_DNA"/>
</dbReference>